<dbReference type="Pfam" id="PF01048">
    <property type="entry name" value="PNP_UDP_1"/>
    <property type="match status" value="1"/>
</dbReference>
<sequence length="386" mass="42263">MLQKLALPLHHFTEQLSFSSPTLSRKIYVNQLRTIDRSYGGWVALMGCQRPIWGVDLEVLLVLGMVLLALVQKSMQLSRSHPMRGVVDKVNDGGGPYVGLVMAYPTEEMALQDSGFFLPNSDIPSIQLAGRRFNIGSINGVDVIYVMTGEQTANAALTVQALLDAFDIQGIVHYGTAGSTNDSLSFGDVSVMNYVAFTSSWKWKEFKSEKGQLPTLTFGAFNFPEKGENLLAKIEFTPVQLYSTGKPMEEMYWLPVDPNWFTIAAQLQNLTLQQCVNDTYCLPETPKVVYGLKGSTADIFLDNAAYRKYLFQQFNVSTVDEESAAIVLTCLTNGVPCIVFRGVSDLAGGNGTLSLASLSSLASINALTVAVEFISLITRESSVVDQ</sequence>
<dbReference type="eggNOG" id="ENOG502R9B2">
    <property type="taxonomic scope" value="Eukaryota"/>
</dbReference>
<dbReference type="PANTHER" id="PTHR21234">
    <property type="entry name" value="PURINE NUCLEOSIDE PHOSPHORYLASE"/>
    <property type="match status" value="1"/>
</dbReference>
<feature type="domain" description="Nucleoside phosphorylase" evidence="1">
    <location>
        <begin position="98"/>
        <end position="351"/>
    </location>
</feature>
<evidence type="ECO:0000313" key="2">
    <source>
        <dbReference type="EMBL" id="EOY10097.1"/>
    </source>
</evidence>
<dbReference type="InterPro" id="IPR000845">
    <property type="entry name" value="Nucleoside_phosphorylase_d"/>
</dbReference>
<reference evidence="2 3" key="1">
    <citation type="journal article" date="2013" name="Genome Biol.">
        <title>The genome sequence of the most widely cultivated cacao type and its use to identify candidate genes regulating pod color.</title>
        <authorList>
            <person name="Motamayor J.C."/>
            <person name="Mockaitis K."/>
            <person name="Schmutz J."/>
            <person name="Haiminen N."/>
            <person name="Iii D.L."/>
            <person name="Cornejo O."/>
            <person name="Findley S.D."/>
            <person name="Zheng P."/>
            <person name="Utro F."/>
            <person name="Royaert S."/>
            <person name="Saski C."/>
            <person name="Jenkins J."/>
            <person name="Podicheti R."/>
            <person name="Zhao M."/>
            <person name="Scheffler B.E."/>
            <person name="Stack J.C."/>
            <person name="Feltus F.A."/>
            <person name="Mustiga G.M."/>
            <person name="Amores F."/>
            <person name="Phillips W."/>
            <person name="Marelli J.P."/>
            <person name="May G.D."/>
            <person name="Shapiro H."/>
            <person name="Ma J."/>
            <person name="Bustamante C.D."/>
            <person name="Schnell R.J."/>
            <person name="Main D."/>
            <person name="Gilbert D."/>
            <person name="Parida L."/>
            <person name="Kuhn D.N."/>
        </authorList>
    </citation>
    <scope>NUCLEOTIDE SEQUENCE [LARGE SCALE GENOMIC DNA]</scope>
    <source>
        <strain evidence="3">cv. Matina 1-6</strain>
    </source>
</reference>
<dbReference type="STRING" id="3641.A0A061F099"/>
<dbReference type="GO" id="GO:0003824">
    <property type="term" value="F:catalytic activity"/>
    <property type="evidence" value="ECO:0007669"/>
    <property type="project" value="InterPro"/>
</dbReference>
<dbReference type="SUPFAM" id="SSF53167">
    <property type="entry name" value="Purine and uridine phosphorylases"/>
    <property type="match status" value="1"/>
</dbReference>
<evidence type="ECO:0000259" key="1">
    <source>
        <dbReference type="Pfam" id="PF01048"/>
    </source>
</evidence>
<protein>
    <submittedName>
        <fullName evidence="2">Phosphorylase superfamily protein</fullName>
    </submittedName>
</protein>
<proteinExistence type="predicted"/>
<accession>A0A061F099</accession>
<organism evidence="2 3">
    <name type="scientific">Theobroma cacao</name>
    <name type="common">Cacao</name>
    <name type="synonym">Cocoa</name>
    <dbReference type="NCBI Taxonomy" id="3641"/>
    <lineage>
        <taxon>Eukaryota</taxon>
        <taxon>Viridiplantae</taxon>
        <taxon>Streptophyta</taxon>
        <taxon>Embryophyta</taxon>
        <taxon>Tracheophyta</taxon>
        <taxon>Spermatophyta</taxon>
        <taxon>Magnoliopsida</taxon>
        <taxon>eudicotyledons</taxon>
        <taxon>Gunneridae</taxon>
        <taxon>Pentapetalae</taxon>
        <taxon>rosids</taxon>
        <taxon>malvids</taxon>
        <taxon>Malvales</taxon>
        <taxon>Malvaceae</taxon>
        <taxon>Byttnerioideae</taxon>
        <taxon>Theobroma</taxon>
    </lineage>
</organism>
<dbReference type="EMBL" id="CM001883">
    <property type="protein sequence ID" value="EOY10097.1"/>
    <property type="molecule type" value="Genomic_DNA"/>
</dbReference>
<name>A0A061F099_THECC</name>
<dbReference type="InParanoid" id="A0A061F099"/>
<dbReference type="Gramene" id="EOY10097">
    <property type="protein sequence ID" value="EOY10097"/>
    <property type="gene ID" value="TCM_025478"/>
</dbReference>
<dbReference type="OMA" id="VMAYPTE"/>
<dbReference type="CDD" id="cd09008">
    <property type="entry name" value="MTAN"/>
    <property type="match status" value="1"/>
</dbReference>
<evidence type="ECO:0000313" key="3">
    <source>
        <dbReference type="Proteomes" id="UP000026915"/>
    </source>
</evidence>
<dbReference type="InterPro" id="IPR035994">
    <property type="entry name" value="Nucleoside_phosphorylase_sf"/>
</dbReference>
<keyword evidence="3" id="KW-1185">Reference proteome</keyword>
<dbReference type="HOGENOM" id="CLU_031248_0_0_1"/>
<dbReference type="Proteomes" id="UP000026915">
    <property type="component" value="Chromosome 5"/>
</dbReference>
<dbReference type="AlphaFoldDB" id="A0A061F099"/>
<dbReference type="PANTHER" id="PTHR21234:SF43">
    <property type="entry name" value="OS06G0112100 PROTEIN"/>
    <property type="match status" value="1"/>
</dbReference>
<dbReference type="GO" id="GO:0009116">
    <property type="term" value="P:nucleoside metabolic process"/>
    <property type="evidence" value="ECO:0007669"/>
    <property type="project" value="InterPro"/>
</dbReference>
<gene>
    <name evidence="2" type="ORF">TCM_025478</name>
</gene>
<dbReference type="Gene3D" id="3.40.50.1580">
    <property type="entry name" value="Nucleoside phosphorylase domain"/>
    <property type="match status" value="1"/>
</dbReference>